<dbReference type="EMBL" id="LAZR01000054">
    <property type="protein sequence ID" value="KKN97905.1"/>
    <property type="molecule type" value="Genomic_DNA"/>
</dbReference>
<name>A0A0F9UY40_9ZZZZ</name>
<sequence length="47" mass="5256">MRKNQHRKTAVTLPACLIDGRYLLLALQPAGADLVLLLTLEVLLWTI</sequence>
<dbReference type="AlphaFoldDB" id="A0A0F9UY40"/>
<accession>A0A0F9UY40</accession>
<protein>
    <submittedName>
        <fullName evidence="1">Uncharacterized protein</fullName>
    </submittedName>
</protein>
<proteinExistence type="predicted"/>
<gene>
    <name evidence="1" type="ORF">LCGC14_0151010</name>
</gene>
<reference evidence="1" key="1">
    <citation type="journal article" date="2015" name="Nature">
        <title>Complex archaea that bridge the gap between prokaryotes and eukaryotes.</title>
        <authorList>
            <person name="Spang A."/>
            <person name="Saw J.H."/>
            <person name="Jorgensen S.L."/>
            <person name="Zaremba-Niedzwiedzka K."/>
            <person name="Martijn J."/>
            <person name="Lind A.E."/>
            <person name="van Eijk R."/>
            <person name="Schleper C."/>
            <person name="Guy L."/>
            <person name="Ettema T.J."/>
        </authorList>
    </citation>
    <scope>NUCLEOTIDE SEQUENCE</scope>
</reference>
<comment type="caution">
    <text evidence="1">The sequence shown here is derived from an EMBL/GenBank/DDBJ whole genome shotgun (WGS) entry which is preliminary data.</text>
</comment>
<evidence type="ECO:0000313" key="1">
    <source>
        <dbReference type="EMBL" id="KKN97905.1"/>
    </source>
</evidence>
<organism evidence="1">
    <name type="scientific">marine sediment metagenome</name>
    <dbReference type="NCBI Taxonomy" id="412755"/>
    <lineage>
        <taxon>unclassified sequences</taxon>
        <taxon>metagenomes</taxon>
        <taxon>ecological metagenomes</taxon>
    </lineage>
</organism>